<comment type="caution">
    <text evidence="2">The sequence shown here is derived from an EMBL/GenBank/DDBJ whole genome shotgun (WGS) entry which is preliminary data.</text>
</comment>
<name>A0A1J4KB59_9EUKA</name>
<dbReference type="GeneID" id="94837833"/>
<organism evidence="2 3">
    <name type="scientific">Tritrichomonas foetus</name>
    <dbReference type="NCBI Taxonomy" id="1144522"/>
    <lineage>
        <taxon>Eukaryota</taxon>
        <taxon>Metamonada</taxon>
        <taxon>Parabasalia</taxon>
        <taxon>Tritrichomonadida</taxon>
        <taxon>Tritrichomonadidae</taxon>
        <taxon>Tritrichomonas</taxon>
    </lineage>
</organism>
<evidence type="ECO:0000313" key="3">
    <source>
        <dbReference type="Proteomes" id="UP000179807"/>
    </source>
</evidence>
<keyword evidence="1" id="KW-1133">Transmembrane helix</keyword>
<dbReference type="InterPro" id="IPR036249">
    <property type="entry name" value="Thioredoxin-like_sf"/>
</dbReference>
<proteinExistence type="predicted"/>
<evidence type="ECO:0008006" key="4">
    <source>
        <dbReference type="Google" id="ProtNLM"/>
    </source>
</evidence>
<dbReference type="EMBL" id="MLAK01000675">
    <property type="protein sequence ID" value="OHT08186.1"/>
    <property type="molecule type" value="Genomic_DNA"/>
</dbReference>
<evidence type="ECO:0000313" key="2">
    <source>
        <dbReference type="EMBL" id="OHT08186.1"/>
    </source>
</evidence>
<protein>
    <recommendedName>
        <fullName evidence="4">Thioredoxin domain-containing protein</fullName>
    </recommendedName>
</protein>
<reference evidence="2" key="1">
    <citation type="submission" date="2016-10" db="EMBL/GenBank/DDBJ databases">
        <authorList>
            <person name="Benchimol M."/>
            <person name="Almeida L.G."/>
            <person name="Vasconcelos A.T."/>
            <person name="Perreira-Neves A."/>
            <person name="Rosa I.A."/>
            <person name="Tasca T."/>
            <person name="Bogo M.R."/>
            <person name="de Souza W."/>
        </authorList>
    </citation>
    <scope>NUCLEOTIDE SEQUENCE [LARGE SCALE GENOMIC DNA]</scope>
    <source>
        <strain evidence="2">K</strain>
    </source>
</reference>
<dbReference type="VEuPathDB" id="TrichDB:TRFO_23406"/>
<feature type="transmembrane region" description="Helical" evidence="1">
    <location>
        <begin position="339"/>
        <end position="358"/>
    </location>
</feature>
<sequence length="377" mass="44025">MAVIIRKPDMFFLLAFRLTINETNYYKVDRLSLSTPILIYFFRESDPSRNDILPVWNEFMSLSSKNEDMIVGIANCTKYPDICNYFRIVNTSAFLADWQKVHSLVSLPNTKNLTVSVFVNITNDIKNKSLNSCPVFIKEHANYPAFVFKSRDSSACSIISRYSIIFPNLANHLYFQNSSHVSTFTIYHNQTEKVDGRATSDRYQFVREYSFFNFGNWSMKDAKRIRRRFAIIVYSENDPSKQFESMASDLWKDFAFNKMTLNDFNQSFYLKIYGESKPFMLVSNVRKSKFYLIKDISNVEAVYNELKKVQKGAMDYKMEHTFEPLFGPYRAYSWDPKNMLQFAIVAFSVIGFTALVILRRASKCINPNGYKMPIFVV</sequence>
<evidence type="ECO:0000256" key="1">
    <source>
        <dbReference type="SAM" id="Phobius"/>
    </source>
</evidence>
<keyword evidence="1" id="KW-0472">Membrane</keyword>
<keyword evidence="3" id="KW-1185">Reference proteome</keyword>
<accession>A0A1J4KB59</accession>
<dbReference type="RefSeq" id="XP_068361322.1">
    <property type="nucleotide sequence ID" value="XM_068503129.1"/>
</dbReference>
<dbReference type="Proteomes" id="UP000179807">
    <property type="component" value="Unassembled WGS sequence"/>
</dbReference>
<dbReference type="AlphaFoldDB" id="A0A1J4KB59"/>
<keyword evidence="1" id="KW-0812">Transmembrane</keyword>
<dbReference type="SUPFAM" id="SSF52833">
    <property type="entry name" value="Thioredoxin-like"/>
    <property type="match status" value="1"/>
</dbReference>
<gene>
    <name evidence="2" type="ORF">TRFO_23406</name>
</gene>